<keyword evidence="3" id="KW-1185">Reference proteome</keyword>
<name>A0A395HZN5_ASPHC</name>
<sequence length="472" mass="53866">MSPLASHCEPVLEATDLPEAEQQKVSGHAPRFLIDMGQHNRPSRPEKEPPKYLFVNDDLPPRERRAHVMRNHNQKRGLQRTGPRPLIRNNRTSPPARAQTSPLTDSMRSPSPATVLNSFKKDPFDSLPAVNSLADQELVDAWVSKLSYWSGQNQYIKLQVFNTAKAHPVCFQAVILAYSARWRASLYGYKSSPEAAQHLVRASSMLGETRGQRNDDILAMALAGMSLHENRFGDSELAAMKYEDQAVGILRHRQGPRGIAEVFLHYVRYLKMPPREASLSSNKKRLLIDFLRAAEDLKLEHSADTYLSSVPQRRTAFQMSGPLYRSLCPGPWPTAVPQNLHKYVLSPRLPTHEVSRTACLIYITIALREFRDAHSKTIQFLAHLHELVTEYKLDRNPAFETFTWLLLEDRYSADLRDEQDRAWQTGELLKMAKQLPLNMQVHFSKILFSYLMLETPAVDVRSFERDLYAAVS</sequence>
<dbReference type="VEuPathDB" id="FungiDB:BO97DRAFT_442851"/>
<dbReference type="Proteomes" id="UP000248961">
    <property type="component" value="Unassembled WGS sequence"/>
</dbReference>
<evidence type="ECO:0000256" key="1">
    <source>
        <dbReference type="SAM" id="MobiDB-lite"/>
    </source>
</evidence>
<feature type="compositionally biased region" description="Polar residues" evidence="1">
    <location>
        <begin position="89"/>
        <end position="117"/>
    </location>
</feature>
<feature type="region of interest" description="Disordered" evidence="1">
    <location>
        <begin position="1"/>
        <end position="117"/>
    </location>
</feature>
<dbReference type="GeneID" id="37202597"/>
<proteinExistence type="predicted"/>
<evidence type="ECO:0000313" key="3">
    <source>
        <dbReference type="Proteomes" id="UP000248961"/>
    </source>
</evidence>
<dbReference type="OrthoDB" id="4206571at2759"/>
<dbReference type="AlphaFoldDB" id="A0A395HZN5"/>
<dbReference type="PANTHER" id="PTHR37540:SF10">
    <property type="entry name" value="SIGMA-70 REGION 2 FAMILY PROTEIN"/>
    <property type="match status" value="1"/>
</dbReference>
<evidence type="ECO:0000313" key="2">
    <source>
        <dbReference type="EMBL" id="RAL13016.1"/>
    </source>
</evidence>
<feature type="compositionally biased region" description="Basic residues" evidence="1">
    <location>
        <begin position="64"/>
        <end position="78"/>
    </location>
</feature>
<organism evidence="2 3">
    <name type="scientific">Aspergillus homomorphus (strain CBS 101889)</name>
    <dbReference type="NCBI Taxonomy" id="1450537"/>
    <lineage>
        <taxon>Eukaryota</taxon>
        <taxon>Fungi</taxon>
        <taxon>Dikarya</taxon>
        <taxon>Ascomycota</taxon>
        <taxon>Pezizomycotina</taxon>
        <taxon>Eurotiomycetes</taxon>
        <taxon>Eurotiomycetidae</taxon>
        <taxon>Eurotiales</taxon>
        <taxon>Aspergillaceae</taxon>
        <taxon>Aspergillus</taxon>
        <taxon>Aspergillus subgen. Circumdati</taxon>
    </lineage>
</organism>
<reference evidence="2 3" key="1">
    <citation type="submission" date="2018-02" db="EMBL/GenBank/DDBJ databases">
        <title>The genomes of Aspergillus section Nigri reveals drivers in fungal speciation.</title>
        <authorList>
            <consortium name="DOE Joint Genome Institute"/>
            <person name="Vesth T.C."/>
            <person name="Nybo J."/>
            <person name="Theobald S."/>
            <person name="Brandl J."/>
            <person name="Frisvad J.C."/>
            <person name="Nielsen K.F."/>
            <person name="Lyhne E.K."/>
            <person name="Kogle M.E."/>
            <person name="Kuo A."/>
            <person name="Riley R."/>
            <person name="Clum A."/>
            <person name="Nolan M."/>
            <person name="Lipzen A."/>
            <person name="Salamov A."/>
            <person name="Henrissat B."/>
            <person name="Wiebenga A."/>
            <person name="De vries R.P."/>
            <person name="Grigoriev I.V."/>
            <person name="Mortensen U.H."/>
            <person name="Andersen M.R."/>
            <person name="Baker S.E."/>
        </authorList>
    </citation>
    <scope>NUCLEOTIDE SEQUENCE [LARGE SCALE GENOMIC DNA]</scope>
    <source>
        <strain evidence="2 3">CBS 101889</strain>
    </source>
</reference>
<accession>A0A395HZN5</accession>
<dbReference type="EMBL" id="KZ824281">
    <property type="protein sequence ID" value="RAL13016.1"/>
    <property type="molecule type" value="Genomic_DNA"/>
</dbReference>
<dbReference type="RefSeq" id="XP_025552170.1">
    <property type="nucleotide sequence ID" value="XM_025698308.1"/>
</dbReference>
<gene>
    <name evidence="2" type="ORF">BO97DRAFT_442851</name>
</gene>
<dbReference type="PANTHER" id="PTHR37540">
    <property type="entry name" value="TRANSCRIPTION FACTOR (ACR-2), PUTATIVE-RELATED-RELATED"/>
    <property type="match status" value="1"/>
</dbReference>
<protein>
    <submittedName>
        <fullName evidence="2">Uncharacterized protein</fullName>
    </submittedName>
</protein>